<proteinExistence type="predicted"/>
<accession>A0AA86UNH1</accession>
<evidence type="ECO:0000256" key="1">
    <source>
        <dbReference type="SAM" id="Phobius"/>
    </source>
</evidence>
<keyword evidence="4" id="KW-1185">Reference proteome</keyword>
<keyword evidence="1" id="KW-0472">Membrane</keyword>
<dbReference type="EMBL" id="CAXDID020000061">
    <property type="protein sequence ID" value="CAL6010227.1"/>
    <property type="molecule type" value="Genomic_DNA"/>
</dbReference>
<feature type="transmembrane region" description="Helical" evidence="1">
    <location>
        <begin position="253"/>
        <end position="271"/>
    </location>
</feature>
<reference evidence="3 4" key="2">
    <citation type="submission" date="2024-07" db="EMBL/GenBank/DDBJ databases">
        <authorList>
            <person name="Akdeniz Z."/>
        </authorList>
    </citation>
    <scope>NUCLEOTIDE SEQUENCE [LARGE SCALE GENOMIC DNA]</scope>
</reference>
<keyword evidence="1" id="KW-1133">Transmembrane helix</keyword>
<organism evidence="2">
    <name type="scientific">Hexamita inflata</name>
    <dbReference type="NCBI Taxonomy" id="28002"/>
    <lineage>
        <taxon>Eukaryota</taxon>
        <taxon>Metamonada</taxon>
        <taxon>Diplomonadida</taxon>
        <taxon>Hexamitidae</taxon>
        <taxon>Hexamitinae</taxon>
        <taxon>Hexamita</taxon>
    </lineage>
</organism>
<dbReference type="EMBL" id="CATOUU010000906">
    <property type="protein sequence ID" value="CAI9958452.1"/>
    <property type="molecule type" value="Genomic_DNA"/>
</dbReference>
<reference evidence="2" key="1">
    <citation type="submission" date="2023-06" db="EMBL/GenBank/DDBJ databases">
        <authorList>
            <person name="Kurt Z."/>
        </authorList>
    </citation>
    <scope>NUCLEOTIDE SEQUENCE</scope>
</reference>
<dbReference type="Gene3D" id="2.160.20.110">
    <property type="match status" value="1"/>
</dbReference>
<feature type="transmembrane region" description="Helical" evidence="1">
    <location>
        <begin position="214"/>
        <end position="233"/>
    </location>
</feature>
<protein>
    <submittedName>
        <fullName evidence="3">Hypothetical_protein</fullName>
    </submittedName>
</protein>
<evidence type="ECO:0000313" key="4">
    <source>
        <dbReference type="Proteomes" id="UP001642409"/>
    </source>
</evidence>
<name>A0AA86UNH1_9EUKA</name>
<evidence type="ECO:0000313" key="3">
    <source>
        <dbReference type="EMBL" id="CAL6010227.1"/>
    </source>
</evidence>
<dbReference type="AlphaFoldDB" id="A0AA86UNH1"/>
<evidence type="ECO:0000313" key="2">
    <source>
        <dbReference type="EMBL" id="CAI9958452.1"/>
    </source>
</evidence>
<comment type="caution">
    <text evidence="2">The sequence shown here is derived from an EMBL/GenBank/DDBJ whole genome shotgun (WGS) entry which is preliminary data.</text>
</comment>
<keyword evidence="1" id="KW-0812">Transmembrane</keyword>
<dbReference type="Proteomes" id="UP001642409">
    <property type="component" value="Unassembled WGS sequence"/>
</dbReference>
<gene>
    <name evidence="3" type="ORF">HINF_LOCUS21981</name>
    <name evidence="2" type="ORF">HINF_LOCUS46097</name>
</gene>
<sequence>MFVQELEMLKITRFLIRFLLILIIGISLEAQQVTLQVPHFKQLKLFMIAIKPIIVPNIQYSGILVGYSNSNANNIIISNVCLQQFIQSTSVYYYFGVIGQSNGNLTLQSSYVTFTIKATYISSLGTIRAQSSDSQQSYIINLRTTFTVSVDARGDVGAVMGQQKLINRQLRCFQLKYFRKVLCWWSYWFFTELAQNEQCISNKNKLICERQQLWRFYWIILAIFSSITPMFKVLDSIVMKEQVQYQVEIINRLLFRLLILGQLIITFMRLYNMIVPTQTMRFPIRGVE</sequence>